<organism evidence="4 5">
    <name type="scientific">Pseudonocardia thermophila</name>
    <dbReference type="NCBI Taxonomy" id="1848"/>
    <lineage>
        <taxon>Bacteria</taxon>
        <taxon>Bacillati</taxon>
        <taxon>Actinomycetota</taxon>
        <taxon>Actinomycetes</taxon>
        <taxon>Pseudonocardiales</taxon>
        <taxon>Pseudonocardiaceae</taxon>
        <taxon>Pseudonocardia</taxon>
    </lineage>
</organism>
<dbReference type="GO" id="GO:0016705">
    <property type="term" value="F:oxidoreductase activity, acting on paired donors, with incorporation or reduction of molecular oxygen"/>
    <property type="evidence" value="ECO:0007669"/>
    <property type="project" value="InterPro"/>
</dbReference>
<protein>
    <submittedName>
        <fullName evidence="4">Lycopene cyclase (CrtL-type)</fullName>
    </submittedName>
</protein>
<keyword evidence="3" id="KW-0520">NAD</keyword>
<evidence type="ECO:0000256" key="2">
    <source>
        <dbReference type="ARBA" id="ARBA00022746"/>
    </source>
</evidence>
<dbReference type="STRING" id="1848.SAMN05443637_10193"/>
<dbReference type="Proteomes" id="UP000184363">
    <property type="component" value="Unassembled WGS sequence"/>
</dbReference>
<dbReference type="PANTHER" id="PTHR39757:SF5">
    <property type="entry name" value="OS02G0190600 PROTEIN"/>
    <property type="match status" value="1"/>
</dbReference>
<reference evidence="4 5" key="1">
    <citation type="submission" date="2016-11" db="EMBL/GenBank/DDBJ databases">
        <authorList>
            <person name="Jaros S."/>
            <person name="Januszkiewicz K."/>
            <person name="Wedrychowicz H."/>
        </authorList>
    </citation>
    <scope>NUCLEOTIDE SEQUENCE [LARGE SCALE GENOMIC DNA]</scope>
    <source>
        <strain evidence="4 5">DSM 43832</strain>
    </source>
</reference>
<evidence type="ECO:0000313" key="5">
    <source>
        <dbReference type="Proteomes" id="UP000184363"/>
    </source>
</evidence>
<dbReference type="InterPro" id="IPR010108">
    <property type="entry name" value="Lycopene_cyclase_b/e"/>
</dbReference>
<accession>A0A1M6N8C7</accession>
<dbReference type="Pfam" id="PF05834">
    <property type="entry name" value="Lycopene_cycl"/>
    <property type="match status" value="1"/>
</dbReference>
<dbReference type="AlphaFoldDB" id="A0A1M6N8C7"/>
<dbReference type="PRINTS" id="PR00411">
    <property type="entry name" value="PNDRDTASEI"/>
</dbReference>
<evidence type="ECO:0000256" key="1">
    <source>
        <dbReference type="ARBA" id="ARBA00006599"/>
    </source>
</evidence>
<dbReference type="RefSeq" id="WP_084754112.1">
    <property type="nucleotide sequence ID" value="NZ_CALGVN010000038.1"/>
</dbReference>
<dbReference type="NCBIfam" id="TIGR01790">
    <property type="entry name" value="carotene-cycl"/>
    <property type="match status" value="1"/>
</dbReference>
<dbReference type="GO" id="GO:0016860">
    <property type="term" value="F:intramolecular oxidoreductase activity"/>
    <property type="evidence" value="ECO:0007669"/>
    <property type="project" value="UniProtKB-ARBA"/>
</dbReference>
<dbReference type="GO" id="GO:0016117">
    <property type="term" value="P:carotenoid biosynthetic process"/>
    <property type="evidence" value="ECO:0007669"/>
    <property type="project" value="UniProtKB-KW"/>
</dbReference>
<proteinExistence type="inferred from homology"/>
<dbReference type="PANTHER" id="PTHR39757">
    <property type="match status" value="1"/>
</dbReference>
<dbReference type="OrthoDB" id="537501at2"/>
<keyword evidence="5" id="KW-1185">Reference proteome</keyword>
<keyword evidence="2" id="KW-0125">Carotenoid biosynthesis</keyword>
<comment type="similarity">
    <text evidence="1">Belongs to the lycopene cyclase family.</text>
</comment>
<dbReference type="Gene3D" id="3.50.50.60">
    <property type="entry name" value="FAD/NAD(P)-binding domain"/>
    <property type="match status" value="1"/>
</dbReference>
<dbReference type="EMBL" id="FRAP01000001">
    <property type="protein sequence ID" value="SHJ91975.1"/>
    <property type="molecule type" value="Genomic_DNA"/>
</dbReference>
<sequence>MVGGSGPEADVAVVGGGPAGRALAVACAERGLRTVLVERRPAAAWTATYGSWADELPADLPPDCVAAEAIGHAVALTRHDLGRRYRVLDTAALRRHLDGRLAALDVPVREGRAVRAEPGRLLLSGGVCVRARWIVDAAGHRQPLAARPPPVLAAEQTAYGLVVPAATAAPLVAPGTALFMDWRADHGMPGPPTFLYGVPVGSGEVLLEETSLARRPGLPLRVLRARLAARLAAHGIVPPPECTVERVRFPLDVPRHRAPHAIGFGAAAPFVHPASGFSVAATLAAAPRLADALADGSPRAIRQAVWPASACLVHRIRRIGLEALLRMPPAEVPGFFETFFALPDRHQRAYLAADPAPGATAAAMAALFVRADMRMRMRLVGPALLPPAPPDGR</sequence>
<evidence type="ECO:0000313" key="4">
    <source>
        <dbReference type="EMBL" id="SHJ91975.1"/>
    </source>
</evidence>
<evidence type="ECO:0000256" key="3">
    <source>
        <dbReference type="ARBA" id="ARBA00023027"/>
    </source>
</evidence>
<gene>
    <name evidence="4" type="ORF">SAMN05443637_10193</name>
</gene>
<dbReference type="SUPFAM" id="SSF51905">
    <property type="entry name" value="FAD/NAD(P)-binding domain"/>
    <property type="match status" value="1"/>
</dbReference>
<dbReference type="InterPro" id="IPR036188">
    <property type="entry name" value="FAD/NAD-bd_sf"/>
</dbReference>
<name>A0A1M6N8C7_PSETH</name>